<dbReference type="SUPFAM" id="SSF50978">
    <property type="entry name" value="WD40 repeat-like"/>
    <property type="match status" value="1"/>
</dbReference>
<proteinExistence type="predicted"/>
<accession>A0ABP1A740</accession>
<evidence type="ECO:0000256" key="1">
    <source>
        <dbReference type="PROSITE-ProRule" id="PRU00221"/>
    </source>
</evidence>
<dbReference type="InterPro" id="IPR001680">
    <property type="entry name" value="WD40_rpt"/>
</dbReference>
<dbReference type="Gene3D" id="2.130.10.10">
    <property type="entry name" value="YVTN repeat-like/Quinoprotein amine dehydrogenase"/>
    <property type="match status" value="4"/>
</dbReference>
<dbReference type="InterPro" id="IPR036322">
    <property type="entry name" value="WD40_repeat_dom_sf"/>
</dbReference>
<reference evidence="3 4" key="1">
    <citation type="submission" date="2024-03" db="EMBL/GenBank/DDBJ databases">
        <authorList>
            <consortium name="ELIXIR-Norway"/>
            <consortium name="Elixir Norway"/>
        </authorList>
    </citation>
    <scope>NUCLEOTIDE SEQUENCE [LARGE SCALE GENOMIC DNA]</scope>
</reference>
<evidence type="ECO:0000313" key="3">
    <source>
        <dbReference type="EMBL" id="CAK9858363.1"/>
    </source>
</evidence>
<name>A0ABP1A740_9BRYO</name>
<evidence type="ECO:0000313" key="4">
    <source>
        <dbReference type="Proteomes" id="UP001497522"/>
    </source>
</evidence>
<sequence length="832" mass="91416">MLEVHRCRQIDWTPSAVVALATSFDGTLVAAARENGAIEIWSVAAGSVGWHCQLRIAGRKDAEISSLVWCESEDEDEPHGRLFSAGLDGFITEWNLRTLQPKEAVESMGGAVWQLAAEHVMRSKTTMRSSRIQQSRGSQEDESGSDSEDASSNGSQDEQEDPENREQRVAVACEDGCVRIFAVSDKKLGMIYRQSFPRVKGRILSVAWTWDGTRLLGGGSDGCIRCWDIASNREVYRITAGIGGKGSASDFCIWDLLVLRDGSIVSGDSSGSTQFWDAKQGTLLQVQTRHDADVLALAASPDHRSVFSAGADGQVVQFHRVDESSRMTDNASTSSSVDFVMRPMGDRWVYIGGKRTHTHDVRALAVAFPVIDGDLPVQKRRKQIQKSEHPKQTDYRKWALSQTGMLISGGNDAKLFTYPANRFLSFHPHDICPAPERPFIQLAHRAPLQGGTLMMAQHPTQVDVWKINSNESALNMDNRSMLKAQPLILLARIKCKSSGHITCSAISGNGCLVALSDCQRPRLYQLEHDFTNSSVSEDKMRRISKKKLPPVLQATHCMLFSADSTRLLLVAPQLSIWVVDTESMELVHTFKVPLETFQSKLGKAVIVLMCTSSDGQWLAAATNSGHVVVFNMETMRHHWTVPVFDGTPATAAVFHAGFSNVLILSSSANHLYVLDVEMKVPGEWYKRNGMHIAKQLLEFPGGITGLSLPLSPDSTSIIVYSSSAMCVIDFSKLVLEEEVDRAHDDAVNAAGNQEHGNGTRKVVVHGNGNGNGSKHDGRSVPKKSIGTKFVPFRNPVLFLGHTGLSSVFVVEKPWSEVLQQFPAPVFRHVFGT</sequence>
<dbReference type="EMBL" id="OZ023702">
    <property type="protein sequence ID" value="CAK9858363.1"/>
    <property type="molecule type" value="Genomic_DNA"/>
</dbReference>
<dbReference type="Pfam" id="PF00400">
    <property type="entry name" value="WD40"/>
    <property type="match status" value="2"/>
</dbReference>
<gene>
    <name evidence="3" type="ORF">CSSPJE1EN2_LOCUS1358</name>
</gene>
<feature type="compositionally biased region" description="Acidic residues" evidence="2">
    <location>
        <begin position="140"/>
        <end position="149"/>
    </location>
</feature>
<evidence type="ECO:0000256" key="2">
    <source>
        <dbReference type="SAM" id="MobiDB-lite"/>
    </source>
</evidence>
<organism evidence="3 4">
    <name type="scientific">Sphagnum jensenii</name>
    <dbReference type="NCBI Taxonomy" id="128206"/>
    <lineage>
        <taxon>Eukaryota</taxon>
        <taxon>Viridiplantae</taxon>
        <taxon>Streptophyta</taxon>
        <taxon>Embryophyta</taxon>
        <taxon>Bryophyta</taxon>
        <taxon>Sphagnophytina</taxon>
        <taxon>Sphagnopsida</taxon>
        <taxon>Sphagnales</taxon>
        <taxon>Sphagnaceae</taxon>
        <taxon>Sphagnum</taxon>
    </lineage>
</organism>
<dbReference type="PROSITE" id="PS50082">
    <property type="entry name" value="WD_REPEATS_2"/>
    <property type="match status" value="1"/>
</dbReference>
<dbReference type="SMART" id="SM00320">
    <property type="entry name" value="WD40"/>
    <property type="match status" value="7"/>
</dbReference>
<dbReference type="InterPro" id="IPR044622">
    <property type="entry name" value="PCN"/>
</dbReference>
<feature type="repeat" description="WD" evidence="1">
    <location>
        <begin position="196"/>
        <end position="237"/>
    </location>
</feature>
<feature type="region of interest" description="Disordered" evidence="2">
    <location>
        <begin position="124"/>
        <end position="168"/>
    </location>
</feature>
<dbReference type="InterPro" id="IPR015943">
    <property type="entry name" value="WD40/YVTN_repeat-like_dom_sf"/>
</dbReference>
<dbReference type="SUPFAM" id="SSF82171">
    <property type="entry name" value="DPP6 N-terminal domain-like"/>
    <property type="match status" value="1"/>
</dbReference>
<keyword evidence="1" id="KW-0853">WD repeat</keyword>
<feature type="compositionally biased region" description="Low complexity" evidence="2">
    <location>
        <begin position="128"/>
        <end position="137"/>
    </location>
</feature>
<dbReference type="PANTHER" id="PTHR45086">
    <property type="entry name" value="WD REPEAT-CONTAINING PROTEIN PCN"/>
    <property type="match status" value="1"/>
</dbReference>
<evidence type="ECO:0008006" key="5">
    <source>
        <dbReference type="Google" id="ProtNLM"/>
    </source>
</evidence>
<protein>
    <recommendedName>
        <fullName evidence="5">U3 small nucleolar RNA-associated protein 4</fullName>
    </recommendedName>
</protein>
<keyword evidence="4" id="KW-1185">Reference proteome</keyword>
<dbReference type="PANTHER" id="PTHR45086:SF1">
    <property type="entry name" value="WD REPEAT-CONTAINING PROTEIN PCN"/>
    <property type="match status" value="1"/>
</dbReference>
<dbReference type="Proteomes" id="UP001497522">
    <property type="component" value="Chromosome 1"/>
</dbReference>